<evidence type="ECO:0000313" key="8">
    <source>
        <dbReference type="Proteomes" id="UP000095192"/>
    </source>
</evidence>
<protein>
    <recommendedName>
        <fullName evidence="4">Ribosome production factor 2 homolog</fullName>
    </recommendedName>
    <alternativeName>
        <fullName evidence="4">Ribosome biogenesis protein RPF2 homolog</fullName>
    </alternativeName>
</protein>
<dbReference type="Pfam" id="PF04427">
    <property type="entry name" value="Brix"/>
    <property type="match status" value="1"/>
</dbReference>
<gene>
    <name evidence="7" type="ORF">cyc_07122</name>
</gene>
<evidence type="ECO:0000259" key="6">
    <source>
        <dbReference type="PROSITE" id="PS50833"/>
    </source>
</evidence>
<comment type="subcellular location">
    <subcellularLocation>
        <location evidence="1 4">Nucleus</location>
        <location evidence="1 4">Nucleolus</location>
    </subcellularLocation>
</comment>
<feature type="region of interest" description="Disordered" evidence="5">
    <location>
        <begin position="273"/>
        <end position="307"/>
    </location>
</feature>
<evidence type="ECO:0000256" key="5">
    <source>
        <dbReference type="SAM" id="MobiDB-lite"/>
    </source>
</evidence>
<dbReference type="InterPro" id="IPR007109">
    <property type="entry name" value="Brix"/>
</dbReference>
<sequence length="363" mass="39660">MGKAVKKARRREGKALSKKGGGASLSAKREGSLGSAGLTLSRKAKTRKGRQILAARESESYAGVKSLLLMRGGRCNTELQALLGDLRDLKKPHAVFLSQRKQQDLHPFEDAEPIEYLTRKNDCGLFAFASSSKKRPARLILGRVYEHEILDMHEFSVSHYTPAAAFASVQAPAAGSAPLVLLQGGLWEASEELKNAKNLFGDLFRSVGGPRDGKQQKLFLGGVDRLIAEENRAGSGPAVKLEEVGPQIDLKPDRVRLPSAEKWKAALKSLEKAKAEERREKQKAAAEEEGSNAPQGPPKKKSKNITTNVFGDSVGRVFVGTPDFGRLKQIQSPLLHKLQREEALRKKKEGNSKKQGGEEAEQQ</sequence>
<dbReference type="InterPro" id="IPR039770">
    <property type="entry name" value="Rpf2"/>
</dbReference>
<feature type="compositionally biased region" description="Basic and acidic residues" evidence="5">
    <location>
        <begin position="338"/>
        <end position="357"/>
    </location>
</feature>
<evidence type="ECO:0000256" key="2">
    <source>
        <dbReference type="ARBA" id="ARBA00010782"/>
    </source>
</evidence>
<proteinExistence type="inferred from homology"/>
<evidence type="ECO:0000256" key="3">
    <source>
        <dbReference type="ARBA" id="ARBA00023242"/>
    </source>
</evidence>
<dbReference type="GO" id="GO:0000463">
    <property type="term" value="P:maturation of LSU-rRNA from tricistronic rRNA transcript (SSU-rRNA, 5.8S rRNA, LSU-rRNA)"/>
    <property type="evidence" value="ECO:0007669"/>
    <property type="project" value="TreeGrafter"/>
</dbReference>
<feature type="compositionally biased region" description="Basic and acidic residues" evidence="5">
    <location>
        <begin position="273"/>
        <end position="286"/>
    </location>
</feature>
<dbReference type="PANTHER" id="PTHR12728">
    <property type="entry name" value="BRIX DOMAIN CONTAINING PROTEIN"/>
    <property type="match status" value="1"/>
</dbReference>
<evidence type="ECO:0000256" key="4">
    <source>
        <dbReference type="RuleBase" id="RU367086"/>
    </source>
</evidence>
<feature type="region of interest" description="Disordered" evidence="5">
    <location>
        <begin position="1"/>
        <end position="40"/>
    </location>
</feature>
<dbReference type="PANTHER" id="PTHR12728:SF0">
    <property type="entry name" value="RIBOSOME PRODUCTION FACTOR 2 HOMOLOG"/>
    <property type="match status" value="1"/>
</dbReference>
<dbReference type="VEuPathDB" id="ToxoDB:cyc_07122"/>
<dbReference type="GO" id="GO:0000027">
    <property type="term" value="P:ribosomal large subunit assembly"/>
    <property type="evidence" value="ECO:0007669"/>
    <property type="project" value="InterPro"/>
</dbReference>
<dbReference type="InParanoid" id="A0A1D3D7Q7"/>
<feature type="domain" description="Brix" evidence="6">
    <location>
        <begin position="65"/>
        <end position="261"/>
    </location>
</feature>
<dbReference type="VEuPathDB" id="ToxoDB:LOC34623148"/>
<dbReference type="Proteomes" id="UP000095192">
    <property type="component" value="Unassembled WGS sequence"/>
</dbReference>
<dbReference type="AlphaFoldDB" id="A0A1D3D7Q7"/>
<dbReference type="PROSITE" id="PS50833">
    <property type="entry name" value="BRIX"/>
    <property type="match status" value="1"/>
</dbReference>
<keyword evidence="3 4" id="KW-0539">Nucleus</keyword>
<comment type="similarity">
    <text evidence="2 4">Belongs to the RPF2 family.</text>
</comment>
<reference evidence="7 8" key="1">
    <citation type="journal article" date="2016" name="BMC Genomics">
        <title>Comparative genomics reveals Cyclospora cayetanensis possesses coccidia-like metabolism and invasion components but unique surface antigens.</title>
        <authorList>
            <person name="Liu S."/>
            <person name="Wang L."/>
            <person name="Zheng H."/>
            <person name="Xu Z."/>
            <person name="Roellig D.M."/>
            <person name="Li N."/>
            <person name="Frace M.A."/>
            <person name="Tang K."/>
            <person name="Arrowood M.J."/>
            <person name="Moss D.M."/>
            <person name="Zhang L."/>
            <person name="Feng Y."/>
            <person name="Xiao L."/>
        </authorList>
    </citation>
    <scope>NUCLEOTIDE SEQUENCE [LARGE SCALE GENOMIC DNA]</scope>
    <source>
        <strain evidence="7 8">CHN_HEN01</strain>
    </source>
</reference>
<organism evidence="7 8">
    <name type="scientific">Cyclospora cayetanensis</name>
    <dbReference type="NCBI Taxonomy" id="88456"/>
    <lineage>
        <taxon>Eukaryota</taxon>
        <taxon>Sar</taxon>
        <taxon>Alveolata</taxon>
        <taxon>Apicomplexa</taxon>
        <taxon>Conoidasida</taxon>
        <taxon>Coccidia</taxon>
        <taxon>Eucoccidiorida</taxon>
        <taxon>Eimeriorina</taxon>
        <taxon>Eimeriidae</taxon>
        <taxon>Cyclospora</taxon>
    </lineage>
</organism>
<accession>A0A1D3D7Q7</accession>
<dbReference type="EMBL" id="JROU02000372">
    <property type="protein sequence ID" value="OEH79484.1"/>
    <property type="molecule type" value="Genomic_DNA"/>
</dbReference>
<name>A0A1D3D7Q7_9EIME</name>
<dbReference type="GO" id="GO:0019843">
    <property type="term" value="F:rRNA binding"/>
    <property type="evidence" value="ECO:0007669"/>
    <property type="project" value="UniProtKB-UniRule"/>
</dbReference>
<dbReference type="GO" id="GO:0005730">
    <property type="term" value="C:nucleolus"/>
    <property type="evidence" value="ECO:0007669"/>
    <property type="project" value="UniProtKB-SubCell"/>
</dbReference>
<keyword evidence="8" id="KW-1185">Reference proteome</keyword>
<dbReference type="SMART" id="SM00879">
    <property type="entry name" value="Brix"/>
    <property type="match status" value="1"/>
</dbReference>
<feature type="region of interest" description="Disordered" evidence="5">
    <location>
        <begin position="329"/>
        <end position="363"/>
    </location>
</feature>
<feature type="compositionally biased region" description="Basic residues" evidence="5">
    <location>
        <begin position="1"/>
        <end position="12"/>
    </location>
</feature>
<evidence type="ECO:0000313" key="7">
    <source>
        <dbReference type="EMBL" id="OEH79484.1"/>
    </source>
</evidence>
<evidence type="ECO:0000256" key="1">
    <source>
        <dbReference type="ARBA" id="ARBA00004604"/>
    </source>
</evidence>
<comment type="caution">
    <text evidence="7">The sequence shown here is derived from an EMBL/GenBank/DDBJ whole genome shotgun (WGS) entry which is preliminary data.</text>
</comment>